<dbReference type="KEGG" id="tso:IZ6_18220"/>
<reference evidence="3 4" key="1">
    <citation type="submission" date="2020-08" db="EMBL/GenBank/DDBJ databases">
        <title>Genome sequence of Rhizobiales bacterium strain IZ6.</title>
        <authorList>
            <person name="Nakai R."/>
            <person name="Naganuma T."/>
        </authorList>
    </citation>
    <scope>NUCLEOTIDE SEQUENCE [LARGE SCALE GENOMIC DNA]</scope>
    <source>
        <strain evidence="3 4">IZ6</strain>
    </source>
</reference>
<evidence type="ECO:0000313" key="3">
    <source>
        <dbReference type="EMBL" id="BCJ91087.1"/>
    </source>
</evidence>
<dbReference type="Proteomes" id="UP000515317">
    <property type="component" value="Chromosome"/>
</dbReference>
<sequence length="118" mass="13442">MTDAERKFWSRARNRGFFGLKFVRQEPIGPYFADFACRELRLVVEIDGSQHMSSARDRVRDAFLESSGYRVVRFWNNDVLTNIEGVFEALQKTVGELAPHPDRSSSDSDLSPQAGRGD</sequence>
<dbReference type="AlphaFoldDB" id="A0A6S6QSZ8"/>
<dbReference type="EMBL" id="AP023361">
    <property type="protein sequence ID" value="BCJ91087.1"/>
    <property type="molecule type" value="Genomic_DNA"/>
</dbReference>
<dbReference type="PANTHER" id="PTHR38590:SF1">
    <property type="entry name" value="BLL0828 PROTEIN"/>
    <property type="match status" value="1"/>
</dbReference>
<dbReference type="InterPro" id="IPR011335">
    <property type="entry name" value="Restrct_endonuc-II-like"/>
</dbReference>
<feature type="domain" description="DUF559" evidence="2">
    <location>
        <begin position="1"/>
        <end position="93"/>
    </location>
</feature>
<dbReference type="SUPFAM" id="SSF52980">
    <property type="entry name" value="Restriction endonuclease-like"/>
    <property type="match status" value="1"/>
</dbReference>
<dbReference type="CDD" id="cd01038">
    <property type="entry name" value="Endonuclease_DUF559"/>
    <property type="match status" value="1"/>
</dbReference>
<gene>
    <name evidence="3" type="ORF">IZ6_18220</name>
</gene>
<dbReference type="InterPro" id="IPR007569">
    <property type="entry name" value="DUF559"/>
</dbReference>
<dbReference type="InterPro" id="IPR047216">
    <property type="entry name" value="Endonuclease_DUF559_bact"/>
</dbReference>
<organism evidence="3 4">
    <name type="scientific">Terrihabitans soli</name>
    <dbReference type="NCBI Taxonomy" id="708113"/>
    <lineage>
        <taxon>Bacteria</taxon>
        <taxon>Pseudomonadati</taxon>
        <taxon>Pseudomonadota</taxon>
        <taxon>Alphaproteobacteria</taxon>
        <taxon>Hyphomicrobiales</taxon>
        <taxon>Terrihabitans</taxon>
    </lineage>
</organism>
<protein>
    <recommendedName>
        <fullName evidence="2">DUF559 domain-containing protein</fullName>
    </recommendedName>
</protein>
<name>A0A6S6QSZ8_9HYPH</name>
<evidence type="ECO:0000256" key="1">
    <source>
        <dbReference type="SAM" id="MobiDB-lite"/>
    </source>
</evidence>
<evidence type="ECO:0000313" key="4">
    <source>
        <dbReference type="Proteomes" id="UP000515317"/>
    </source>
</evidence>
<feature type="region of interest" description="Disordered" evidence="1">
    <location>
        <begin position="97"/>
        <end position="118"/>
    </location>
</feature>
<dbReference type="PANTHER" id="PTHR38590">
    <property type="entry name" value="BLL0828 PROTEIN"/>
    <property type="match status" value="1"/>
</dbReference>
<accession>A0A6S6QSZ8</accession>
<dbReference type="Gene3D" id="3.40.960.10">
    <property type="entry name" value="VSR Endonuclease"/>
    <property type="match status" value="1"/>
</dbReference>
<evidence type="ECO:0000259" key="2">
    <source>
        <dbReference type="Pfam" id="PF04480"/>
    </source>
</evidence>
<dbReference type="Pfam" id="PF04480">
    <property type="entry name" value="DUF559"/>
    <property type="match status" value="1"/>
</dbReference>
<keyword evidence="4" id="KW-1185">Reference proteome</keyword>
<proteinExistence type="predicted"/>